<protein>
    <recommendedName>
        <fullName evidence="6">EF-hand domain-containing protein</fullName>
    </recommendedName>
</protein>
<dbReference type="CDD" id="cd00200">
    <property type="entry name" value="WD40"/>
    <property type="match status" value="1"/>
</dbReference>
<dbReference type="InterPro" id="IPR002048">
    <property type="entry name" value="EF_hand_dom"/>
</dbReference>
<keyword evidence="8" id="KW-1185">Reference proteome</keyword>
<feature type="repeat" description="WD" evidence="4">
    <location>
        <begin position="635"/>
        <end position="675"/>
    </location>
</feature>
<dbReference type="InterPro" id="IPR011992">
    <property type="entry name" value="EF-hand-dom_pair"/>
</dbReference>
<dbReference type="InterPro" id="IPR036322">
    <property type="entry name" value="WD40_repeat_dom_sf"/>
</dbReference>
<dbReference type="Gene3D" id="1.10.238.10">
    <property type="entry name" value="EF-hand"/>
    <property type="match status" value="1"/>
</dbReference>
<name>A0A6G0X7D3_9STRA</name>
<dbReference type="PROSITE" id="PS50294">
    <property type="entry name" value="WD_REPEATS_REGION"/>
    <property type="match status" value="3"/>
</dbReference>
<reference evidence="7 8" key="1">
    <citation type="submission" date="2019-07" db="EMBL/GenBank/DDBJ databases">
        <title>Genomics analysis of Aphanomyces spp. identifies a new class of oomycete effector associated with host adaptation.</title>
        <authorList>
            <person name="Gaulin E."/>
        </authorList>
    </citation>
    <scope>NUCLEOTIDE SEQUENCE [LARGE SCALE GENOMIC DNA]</scope>
    <source>
        <strain evidence="7 8">ATCC 201684</strain>
    </source>
</reference>
<gene>
    <name evidence="7" type="ORF">Ae201684_007761</name>
</gene>
<dbReference type="InterPro" id="IPR051242">
    <property type="entry name" value="WD-EF-hand_domain"/>
</dbReference>
<dbReference type="EMBL" id="VJMJ01000093">
    <property type="protein sequence ID" value="KAF0735755.1"/>
    <property type="molecule type" value="Genomic_DNA"/>
</dbReference>
<evidence type="ECO:0000256" key="1">
    <source>
        <dbReference type="ARBA" id="ARBA00022574"/>
    </source>
</evidence>
<feature type="repeat" description="WD" evidence="4">
    <location>
        <begin position="451"/>
        <end position="492"/>
    </location>
</feature>
<accession>A0A6G0X7D3</accession>
<feature type="region of interest" description="Disordered" evidence="5">
    <location>
        <begin position="1066"/>
        <end position="1088"/>
    </location>
</feature>
<evidence type="ECO:0000256" key="3">
    <source>
        <dbReference type="ARBA" id="ARBA00022837"/>
    </source>
</evidence>
<dbReference type="Proteomes" id="UP000481153">
    <property type="component" value="Unassembled WGS sequence"/>
</dbReference>
<feature type="compositionally biased region" description="Basic and acidic residues" evidence="5">
    <location>
        <begin position="1071"/>
        <end position="1088"/>
    </location>
</feature>
<proteinExistence type="predicted"/>
<dbReference type="SUPFAM" id="SSF50978">
    <property type="entry name" value="WD40 repeat-like"/>
    <property type="match status" value="2"/>
</dbReference>
<dbReference type="PANTHER" id="PTHR44324:SF4">
    <property type="entry name" value="WD40 REPEAT DOMAIN 95"/>
    <property type="match status" value="1"/>
</dbReference>
<comment type="caution">
    <text evidence="7">The sequence shown here is derived from an EMBL/GenBank/DDBJ whole genome shotgun (WGS) entry which is preliminary data.</text>
</comment>
<keyword evidence="1 4" id="KW-0853">WD repeat</keyword>
<feature type="domain" description="EF-hand" evidence="6">
    <location>
        <begin position="58"/>
        <end position="93"/>
    </location>
</feature>
<dbReference type="VEuPathDB" id="FungiDB:AeMF1_014482"/>
<dbReference type="Pfam" id="PF00400">
    <property type="entry name" value="WD40"/>
    <property type="match status" value="6"/>
</dbReference>
<dbReference type="PROSITE" id="PS00678">
    <property type="entry name" value="WD_REPEATS_1"/>
    <property type="match status" value="1"/>
</dbReference>
<dbReference type="PROSITE" id="PS00018">
    <property type="entry name" value="EF_HAND_1"/>
    <property type="match status" value="1"/>
</dbReference>
<dbReference type="PROSITE" id="PS50082">
    <property type="entry name" value="WD_REPEATS_2"/>
    <property type="match status" value="5"/>
</dbReference>
<evidence type="ECO:0000259" key="6">
    <source>
        <dbReference type="PROSITE" id="PS50222"/>
    </source>
</evidence>
<dbReference type="SUPFAM" id="SSF50998">
    <property type="entry name" value="Quinoprotein alcohol dehydrogenase-like"/>
    <property type="match status" value="1"/>
</dbReference>
<dbReference type="PANTHER" id="PTHR44324">
    <property type="entry name" value="WD40 REPEAT DOMAIN 95"/>
    <property type="match status" value="1"/>
</dbReference>
<dbReference type="InterPro" id="IPR011047">
    <property type="entry name" value="Quinoprotein_ADH-like_sf"/>
</dbReference>
<evidence type="ECO:0000256" key="5">
    <source>
        <dbReference type="SAM" id="MobiDB-lite"/>
    </source>
</evidence>
<organism evidence="7 8">
    <name type="scientific">Aphanomyces euteiches</name>
    <dbReference type="NCBI Taxonomy" id="100861"/>
    <lineage>
        <taxon>Eukaryota</taxon>
        <taxon>Sar</taxon>
        <taxon>Stramenopiles</taxon>
        <taxon>Oomycota</taxon>
        <taxon>Saprolegniomycetes</taxon>
        <taxon>Saprolegniales</taxon>
        <taxon>Verrucalvaceae</taxon>
        <taxon>Aphanomyces</taxon>
    </lineage>
</organism>
<evidence type="ECO:0000313" key="8">
    <source>
        <dbReference type="Proteomes" id="UP000481153"/>
    </source>
</evidence>
<dbReference type="PROSITE" id="PS50222">
    <property type="entry name" value="EF_HAND_2"/>
    <property type="match status" value="1"/>
</dbReference>
<dbReference type="AlphaFoldDB" id="A0A6G0X7D3"/>
<feature type="repeat" description="WD" evidence="4">
    <location>
        <begin position="322"/>
        <end position="354"/>
    </location>
</feature>
<dbReference type="SUPFAM" id="SSF47473">
    <property type="entry name" value="EF-hand"/>
    <property type="match status" value="1"/>
</dbReference>
<evidence type="ECO:0000313" key="7">
    <source>
        <dbReference type="EMBL" id="KAF0735755.1"/>
    </source>
</evidence>
<dbReference type="InterPro" id="IPR001680">
    <property type="entry name" value="WD40_rpt"/>
</dbReference>
<keyword evidence="2" id="KW-0677">Repeat</keyword>
<feature type="repeat" description="WD" evidence="4">
    <location>
        <begin position="280"/>
        <end position="313"/>
    </location>
</feature>
<dbReference type="GO" id="GO:0005509">
    <property type="term" value="F:calcium ion binding"/>
    <property type="evidence" value="ECO:0007669"/>
    <property type="project" value="InterPro"/>
</dbReference>
<dbReference type="SMART" id="SM00320">
    <property type="entry name" value="WD40"/>
    <property type="match status" value="9"/>
</dbReference>
<evidence type="ECO:0000256" key="2">
    <source>
        <dbReference type="ARBA" id="ARBA00022737"/>
    </source>
</evidence>
<feature type="repeat" description="WD" evidence="4">
    <location>
        <begin position="364"/>
        <end position="406"/>
    </location>
</feature>
<dbReference type="InterPro" id="IPR019775">
    <property type="entry name" value="WD40_repeat_CS"/>
</dbReference>
<dbReference type="InterPro" id="IPR015943">
    <property type="entry name" value="WD40/YVTN_repeat-like_dom_sf"/>
</dbReference>
<evidence type="ECO:0000256" key="4">
    <source>
        <dbReference type="PROSITE-ProRule" id="PRU00221"/>
    </source>
</evidence>
<dbReference type="Gene3D" id="2.130.10.10">
    <property type="entry name" value="YVTN repeat-like/Quinoprotein amine dehydrogenase"/>
    <property type="match status" value="3"/>
</dbReference>
<sequence length="1116" mass="124852">MANNVPTLSVAARAANLSESMFKLSELMKLHDVFEQRGALTEKQFVTHFHSILESDSWTPSQISQLFMKIDANSDGSVDWDEFTNFMFVHSQSASEAAAQLARVAFVPLDDYDETATPSGSQRPRDVIVAFFGLSKGNHFVGCTAHGLVTLRSSTFQLQTSFQALISVDRTNAVTSVVHLSASNKLAITSVSTGVVLIDLVLAEKSSQTHLPSTVLAHAAPLCLCSTIDDDTKQDVLYIGDDVGCITKIRFHDHGPWHFCSGDQSCHNKATVVGATITRATRHQNHITKLVFVPELNSLVSASRDGTIQIIDVHREVVKREFDLHRGAVYDVAWCREPKFFASCGVERDVLLWNPFSETLLGRLQGHTCSIRSVVWNSEGLNLISLGLVDGVIRVWDVRQMKCLQVIHDASHEKSHTKLIYFDEMSKNLLTFSTTMNLWPMRQAAGIAETRQPHDETITHLLFNPSFDQLVSIGTDGHIVLWNALDGSVISHFFMAHTTITAAALDDTGRRLITGSNDGTKVTLWNFSNGSRLATLLKRRPTPVDDVRGKFQNGLGQRGILFPRMNTQPVQARKSISKANEVTAVAVVTSAMPQSNGRGFVQSKYILSVGWDRRVYVWLDNADQDYLLRMPEDLSIGHSDDILSMAFCPPKLVATGGMDGYVMLWGLNSGDLMAKFSCRSSVESLFYPRKLGLLIATTSSASIMFFNARFSLHHATFELGHVVDSEIRVIKSDTDGTLIVAALACGSVCVFGIGDPQLVPMQLHQFHRWKAHDGDIHSMEFIEVTHLLDSFVVTASQTNMKLWTLGGTLVGQYGRDKWLLHDRFVRSLRVPFEPDRVDIQATEGEGHPQSIEMYSKEVARIASRGPPVINDVWSRHDIHGTVIDVLTLTSTSRSKGAIEGLNNQGQLVDLELHLLYDIQDDYATWRREDFLTTLVGHVLQEYPWSVPFKVLRLQFDSAGWHLVDTSGQVHALPAEAECREMKFRPYRSLALHIMNPQRLPPFPSASCDENPHELIKSMGSQTSQDQFFVASKYKDGMHQRKTRPPTLRVARNSPTKLSLECHTLRLPQMPKEPRREEQPLSPRHAIDERKIYTLQEAKCPPSPRKQWDYYLPLVSK</sequence>
<keyword evidence="3" id="KW-0106">Calcium</keyword>
<dbReference type="InterPro" id="IPR018247">
    <property type="entry name" value="EF_Hand_1_Ca_BS"/>
</dbReference>